<keyword evidence="2" id="KW-1185">Reference proteome</keyword>
<comment type="caution">
    <text evidence="1">The sequence shown here is derived from an EMBL/GenBank/DDBJ whole genome shotgun (WGS) entry which is preliminary data.</text>
</comment>
<dbReference type="Proteomes" id="UP000750334">
    <property type="component" value="Unassembled WGS sequence"/>
</dbReference>
<evidence type="ECO:0000313" key="2">
    <source>
        <dbReference type="Proteomes" id="UP000750334"/>
    </source>
</evidence>
<dbReference type="AlphaFoldDB" id="A0A9P7B6H2"/>
<organism evidence="1 2">
    <name type="scientific">Maudiozyma exigua</name>
    <name type="common">Yeast</name>
    <name type="synonym">Kazachstania exigua</name>
    <dbReference type="NCBI Taxonomy" id="34358"/>
    <lineage>
        <taxon>Eukaryota</taxon>
        <taxon>Fungi</taxon>
        <taxon>Dikarya</taxon>
        <taxon>Ascomycota</taxon>
        <taxon>Saccharomycotina</taxon>
        <taxon>Saccharomycetes</taxon>
        <taxon>Saccharomycetales</taxon>
        <taxon>Saccharomycetaceae</taxon>
        <taxon>Maudiozyma</taxon>
    </lineage>
</organism>
<gene>
    <name evidence="1" type="ORF">C6P45_001068</name>
</gene>
<evidence type="ECO:0000313" key="1">
    <source>
        <dbReference type="EMBL" id="KAG0662649.1"/>
    </source>
</evidence>
<sequence length="119" mass="13090">MTDIETVKDLPLNSIPQHVRKNLCNGFNFPDNMTVWQVSQVFTTRAPFTTTEGLYFIDNNGDIIASDTHPGACDVAHAPGNLKEAQNFAINDTPMPLDSNTVENISRYISDSFGISANI</sequence>
<reference evidence="1 2" key="1">
    <citation type="submission" date="2020-11" db="EMBL/GenBank/DDBJ databases">
        <title>Kefir isolates.</title>
        <authorList>
            <person name="Marcisauskas S."/>
            <person name="Kim Y."/>
            <person name="Blasche S."/>
        </authorList>
    </citation>
    <scope>NUCLEOTIDE SEQUENCE [LARGE SCALE GENOMIC DNA]</scope>
    <source>
        <strain evidence="1 2">OG2</strain>
    </source>
</reference>
<accession>A0A9P7B6H2</accession>
<proteinExistence type="predicted"/>
<protein>
    <submittedName>
        <fullName evidence="1">Uncharacterized protein</fullName>
    </submittedName>
</protein>
<dbReference type="EMBL" id="PUHR01000143">
    <property type="protein sequence ID" value="KAG0662649.1"/>
    <property type="molecule type" value="Genomic_DNA"/>
</dbReference>
<name>A0A9P7B6H2_MAUEX</name>